<organism evidence="1 2">
    <name type="scientific">Dendronalium phyllosphericum CENA369</name>
    <dbReference type="NCBI Taxonomy" id="1725256"/>
    <lineage>
        <taxon>Bacteria</taxon>
        <taxon>Bacillati</taxon>
        <taxon>Cyanobacteriota</taxon>
        <taxon>Cyanophyceae</taxon>
        <taxon>Nostocales</taxon>
        <taxon>Nostocaceae</taxon>
        <taxon>Dendronalium</taxon>
        <taxon>Dendronalium phyllosphericum</taxon>
    </lineage>
</organism>
<dbReference type="Proteomes" id="UP000662314">
    <property type="component" value="Unassembled WGS sequence"/>
</dbReference>
<name>A0A8J7LI23_9NOST</name>
<dbReference type="EMBL" id="JAECZA010000295">
    <property type="protein sequence ID" value="MBH8577826.1"/>
    <property type="molecule type" value="Genomic_DNA"/>
</dbReference>
<proteinExistence type="predicted"/>
<sequence length="84" mass="9458">MNLEPYNLVSNQPSISRDMSIVTGIDTDIEDICEQIVRVLGNDAKLLESVAILSERKYHQLLDKGIQSYQKNLLELVTGSNLPR</sequence>
<accession>A0A8J7LI23</accession>
<dbReference type="AlphaFoldDB" id="A0A8J7LI23"/>
<gene>
    <name evidence="1" type="ORF">I8752_33675</name>
</gene>
<keyword evidence="2" id="KW-1185">Reference proteome</keyword>
<comment type="caution">
    <text evidence="1">The sequence shown here is derived from an EMBL/GenBank/DDBJ whole genome shotgun (WGS) entry which is preliminary data.</text>
</comment>
<evidence type="ECO:0000313" key="2">
    <source>
        <dbReference type="Proteomes" id="UP000662314"/>
    </source>
</evidence>
<dbReference type="RefSeq" id="WP_214436512.1">
    <property type="nucleotide sequence ID" value="NZ_CAWPUQ010000232.1"/>
</dbReference>
<protein>
    <submittedName>
        <fullName evidence="1">Uncharacterized protein</fullName>
    </submittedName>
</protein>
<evidence type="ECO:0000313" key="1">
    <source>
        <dbReference type="EMBL" id="MBH8577826.1"/>
    </source>
</evidence>
<reference evidence="1 2" key="1">
    <citation type="journal article" date="2021" name="Int. J. Syst. Evol. Microbiol.">
        <title>Amazonocrinis nigriterrae gen. nov., sp. nov., Atlanticothrix silvestris gen. nov., sp. nov. and Dendronalium phyllosphericum gen. nov., sp. nov., nostocacean cyanobacteria from Brazilian environments.</title>
        <authorList>
            <person name="Alvarenga D.O."/>
            <person name="Andreote A.P.D."/>
            <person name="Branco L.H.Z."/>
            <person name="Delbaje E."/>
            <person name="Cruz R.B."/>
            <person name="Varani A.M."/>
            <person name="Fiore M.F."/>
        </authorList>
    </citation>
    <scope>NUCLEOTIDE SEQUENCE [LARGE SCALE GENOMIC DNA]</scope>
    <source>
        <strain evidence="1 2">CENA369</strain>
    </source>
</reference>